<accession>A0AAP0LJ70</accession>
<feature type="compositionally biased region" description="Basic residues" evidence="2">
    <location>
        <begin position="1"/>
        <end position="10"/>
    </location>
</feature>
<dbReference type="PANTHER" id="PTHR31662">
    <property type="entry name" value="BNAANNG10740D PROTEIN-RELATED"/>
    <property type="match status" value="1"/>
</dbReference>
<gene>
    <name evidence="4" type="ORF">WN944_027745</name>
</gene>
<feature type="region of interest" description="Disordered" evidence="2">
    <location>
        <begin position="125"/>
        <end position="162"/>
    </location>
</feature>
<comment type="caution">
    <text evidence="4">The sequence shown here is derived from an EMBL/GenBank/DDBJ whole genome shotgun (WGS) entry which is preliminary data.</text>
</comment>
<protein>
    <recommendedName>
        <fullName evidence="3">Glabrous enhancer-binding protein-like DBD domain-containing protein</fullName>
    </recommendedName>
</protein>
<dbReference type="GO" id="GO:0005634">
    <property type="term" value="C:nucleus"/>
    <property type="evidence" value="ECO:0007669"/>
    <property type="project" value="TreeGrafter"/>
</dbReference>
<feature type="compositionally biased region" description="Basic and acidic residues" evidence="2">
    <location>
        <begin position="147"/>
        <end position="161"/>
    </location>
</feature>
<reference evidence="4 5" key="1">
    <citation type="submission" date="2024-05" db="EMBL/GenBank/DDBJ databases">
        <title>Haplotype-resolved chromosome-level genome assembly of Huyou (Citrus changshanensis).</title>
        <authorList>
            <person name="Miao C."/>
            <person name="Chen W."/>
            <person name="Wu Y."/>
            <person name="Wang L."/>
            <person name="Zhao S."/>
            <person name="Grierson D."/>
            <person name="Xu C."/>
            <person name="Chen K."/>
        </authorList>
    </citation>
    <scope>NUCLEOTIDE SEQUENCE [LARGE SCALE GENOMIC DNA]</scope>
    <source>
        <strain evidence="4">01-14</strain>
        <tissue evidence="4">Leaf</tissue>
    </source>
</reference>
<dbReference type="InterPro" id="IPR053932">
    <property type="entry name" value="GeBP-like_DBD"/>
</dbReference>
<evidence type="ECO:0000313" key="4">
    <source>
        <dbReference type="EMBL" id="KAK9175738.1"/>
    </source>
</evidence>
<name>A0AAP0LJ70_9ROSI</name>
<feature type="compositionally biased region" description="Polar residues" evidence="2">
    <location>
        <begin position="54"/>
        <end position="65"/>
    </location>
</feature>
<organism evidence="4 5">
    <name type="scientific">Citrus x changshan-huyou</name>
    <dbReference type="NCBI Taxonomy" id="2935761"/>
    <lineage>
        <taxon>Eukaryota</taxon>
        <taxon>Viridiplantae</taxon>
        <taxon>Streptophyta</taxon>
        <taxon>Embryophyta</taxon>
        <taxon>Tracheophyta</taxon>
        <taxon>Spermatophyta</taxon>
        <taxon>Magnoliopsida</taxon>
        <taxon>eudicotyledons</taxon>
        <taxon>Gunneridae</taxon>
        <taxon>Pentapetalae</taxon>
        <taxon>rosids</taxon>
        <taxon>malvids</taxon>
        <taxon>Sapindales</taxon>
        <taxon>Rutaceae</taxon>
        <taxon>Aurantioideae</taxon>
        <taxon>Citrus</taxon>
    </lineage>
</organism>
<keyword evidence="5" id="KW-1185">Reference proteome</keyword>
<feature type="region of interest" description="Disordered" evidence="2">
    <location>
        <begin position="44"/>
        <end position="65"/>
    </location>
</feature>
<feature type="compositionally biased region" description="Low complexity" evidence="2">
    <location>
        <begin position="13"/>
        <end position="22"/>
    </location>
</feature>
<evidence type="ECO:0000256" key="2">
    <source>
        <dbReference type="SAM" id="MobiDB-lite"/>
    </source>
</evidence>
<evidence type="ECO:0000259" key="3">
    <source>
        <dbReference type="Pfam" id="PF04504"/>
    </source>
</evidence>
<dbReference type="AlphaFoldDB" id="A0AAP0LJ70"/>
<feature type="region of interest" description="Disordered" evidence="2">
    <location>
        <begin position="1"/>
        <end position="27"/>
    </location>
</feature>
<dbReference type="Proteomes" id="UP001428341">
    <property type="component" value="Unassembled WGS sequence"/>
</dbReference>
<evidence type="ECO:0000256" key="1">
    <source>
        <dbReference type="ARBA" id="ARBA00010820"/>
    </source>
</evidence>
<dbReference type="Pfam" id="PF04504">
    <property type="entry name" value="GeBP-like_DBD"/>
    <property type="match status" value="1"/>
</dbReference>
<proteinExistence type="inferred from homology"/>
<dbReference type="EMBL" id="JBCGBO010000025">
    <property type="protein sequence ID" value="KAK9175738.1"/>
    <property type="molecule type" value="Genomic_DNA"/>
</dbReference>
<sequence length="245" mass="27614">MSSTPRKRKQVATSPVSSPTSPNGRVFTDSDEIRLLKIFKKLAEQNRSSSSSSTPNSTITLDSSSFNRINSSLGSKFTHAQITDKIRRLRVKYHKQARSKSLIKTPHDQALFKIAQLIWGKKKTNRKKEAKKVQNSASADDEDEGEEQKNEQNEEREREGAELDEYPVLAGELSKYLPMNLVWREALKSLGNDKLKEMNDKWMLIGIEEAKIVSKKADLVKEQTQLIMKALGDGTANGNEYAGFL</sequence>
<feature type="domain" description="Glabrous enhancer-binding protein-like DBD" evidence="3">
    <location>
        <begin position="25"/>
        <end position="120"/>
    </location>
</feature>
<dbReference type="InterPro" id="IPR007592">
    <property type="entry name" value="GEBP"/>
</dbReference>
<dbReference type="PANTHER" id="PTHR31662:SF39">
    <property type="match status" value="1"/>
</dbReference>
<evidence type="ECO:0000313" key="5">
    <source>
        <dbReference type="Proteomes" id="UP001428341"/>
    </source>
</evidence>
<dbReference type="GO" id="GO:0006355">
    <property type="term" value="P:regulation of DNA-templated transcription"/>
    <property type="evidence" value="ECO:0007669"/>
    <property type="project" value="InterPro"/>
</dbReference>
<comment type="similarity">
    <text evidence="1">Belongs to the GeBP family.</text>
</comment>